<evidence type="ECO:0000313" key="1">
    <source>
        <dbReference type="EMBL" id="MBB6210230.1"/>
    </source>
</evidence>
<dbReference type="Proteomes" id="UP000544872">
    <property type="component" value="Unassembled WGS sequence"/>
</dbReference>
<name>A0A7W9ZFD9_NOVIT</name>
<dbReference type="AlphaFoldDB" id="A0A7W9ZFD9"/>
<comment type="caution">
    <text evidence="1">The sequence shown here is derived from an EMBL/GenBank/DDBJ whole genome shotgun (WGS) entry which is preliminary data.</text>
</comment>
<protein>
    <submittedName>
        <fullName evidence="1">Uncharacterized protein</fullName>
    </submittedName>
</protein>
<proteinExistence type="predicted"/>
<keyword evidence="2" id="KW-1185">Reference proteome</keyword>
<organism evidence="1 2">
    <name type="scientific">Novispirillum itersonii</name>
    <name type="common">Aquaspirillum itersonii</name>
    <dbReference type="NCBI Taxonomy" id="189"/>
    <lineage>
        <taxon>Bacteria</taxon>
        <taxon>Pseudomonadati</taxon>
        <taxon>Pseudomonadota</taxon>
        <taxon>Alphaproteobacteria</taxon>
        <taxon>Rhodospirillales</taxon>
        <taxon>Novispirillaceae</taxon>
        <taxon>Novispirillum</taxon>
    </lineage>
</organism>
<evidence type="ECO:0000313" key="2">
    <source>
        <dbReference type="Proteomes" id="UP000544872"/>
    </source>
</evidence>
<dbReference type="RefSeq" id="WP_184263070.1">
    <property type="nucleotide sequence ID" value="NZ_JACIIX010000005.1"/>
</dbReference>
<accession>A0A7W9ZFD9</accession>
<sequence>MQTNPSPQNIPPNSPPDTAATVATLLGLTPEAVLGEVMAMVFFDPADLARVESPEDIAALPLAARRAIIGWAWDSKGHFVLKLAPKTPLLTLLGHHLGLWRSSGEGGGVLSETLSEMERARRLSCLLTAVAADAALAPGEDADDAADGGEGDGE</sequence>
<dbReference type="EMBL" id="JACIIX010000005">
    <property type="protein sequence ID" value="MBB6210230.1"/>
    <property type="molecule type" value="Genomic_DNA"/>
</dbReference>
<gene>
    <name evidence="1" type="ORF">FHS48_001645</name>
</gene>
<reference evidence="1 2" key="1">
    <citation type="submission" date="2020-08" db="EMBL/GenBank/DDBJ databases">
        <title>Genomic Encyclopedia of Type Strains, Phase IV (KMG-IV): sequencing the most valuable type-strain genomes for metagenomic binning, comparative biology and taxonomic classification.</title>
        <authorList>
            <person name="Goeker M."/>
        </authorList>
    </citation>
    <scope>NUCLEOTIDE SEQUENCE [LARGE SCALE GENOMIC DNA]</scope>
    <source>
        <strain evidence="1 2">DSM 11590</strain>
    </source>
</reference>